<keyword evidence="7 10" id="KW-0378">Hydrolase</keyword>
<dbReference type="RefSeq" id="WP_021618411.1">
    <property type="nucleotide sequence ID" value="NZ_CAUPEW010000001.1"/>
</dbReference>
<evidence type="ECO:0000256" key="2">
    <source>
        <dbReference type="ARBA" id="ARBA00005204"/>
    </source>
</evidence>
<evidence type="ECO:0000256" key="7">
    <source>
        <dbReference type="ARBA" id="ARBA00022801"/>
    </source>
</evidence>
<dbReference type="Proteomes" id="UP000242263">
    <property type="component" value="Unassembled WGS sequence"/>
</dbReference>
<keyword evidence="10" id="KW-0963">Cytoplasm</keyword>
<accession>A0A2I1M7H2</accession>
<dbReference type="GeneID" id="35868156"/>
<comment type="caution">
    <text evidence="11">The sequence shown here is derived from an EMBL/GenBank/DDBJ whole genome shotgun (WGS) entry which is preliminary data.</text>
</comment>
<dbReference type="NCBIfam" id="TIGR03188">
    <property type="entry name" value="histidine_hisI"/>
    <property type="match status" value="1"/>
</dbReference>
<dbReference type="InterPro" id="IPR008179">
    <property type="entry name" value="HisE"/>
</dbReference>
<dbReference type="GO" id="GO:0005524">
    <property type="term" value="F:ATP binding"/>
    <property type="evidence" value="ECO:0007669"/>
    <property type="project" value="UniProtKB-KW"/>
</dbReference>
<name>A0A2I1M7H2_9BIFI</name>
<organism evidence="11 12">
    <name type="scientific">Alloscardovia omnicolens</name>
    <dbReference type="NCBI Taxonomy" id="419015"/>
    <lineage>
        <taxon>Bacteria</taxon>
        <taxon>Bacillati</taxon>
        <taxon>Actinomycetota</taxon>
        <taxon>Actinomycetes</taxon>
        <taxon>Bifidobacteriales</taxon>
        <taxon>Bifidobacteriaceae</taxon>
        <taxon>Alloscardovia</taxon>
    </lineage>
</organism>
<evidence type="ECO:0000313" key="12">
    <source>
        <dbReference type="Proteomes" id="UP000242263"/>
    </source>
</evidence>
<dbReference type="EC" id="3.6.1.31" evidence="3 10"/>
<dbReference type="CDD" id="cd11547">
    <property type="entry name" value="NTP-PPase_HisE"/>
    <property type="match status" value="1"/>
</dbReference>
<comment type="pathway">
    <text evidence="2 10">Amino-acid biosynthesis; L-histidine biosynthesis; L-histidine from 5-phospho-alpha-D-ribose 1-diphosphate: step 2/9.</text>
</comment>
<dbReference type="PANTHER" id="PTHR42945">
    <property type="entry name" value="HISTIDINE BIOSYNTHESIS BIFUNCTIONAL PROTEIN"/>
    <property type="match status" value="1"/>
</dbReference>
<evidence type="ECO:0000256" key="4">
    <source>
        <dbReference type="ARBA" id="ARBA00013336"/>
    </source>
</evidence>
<dbReference type="NCBIfam" id="NF001610">
    <property type="entry name" value="PRK00400.1-1"/>
    <property type="match status" value="1"/>
</dbReference>
<keyword evidence="8 10" id="KW-0067">ATP-binding</keyword>
<evidence type="ECO:0000256" key="5">
    <source>
        <dbReference type="ARBA" id="ARBA00022605"/>
    </source>
</evidence>
<dbReference type="InterPro" id="IPR021130">
    <property type="entry name" value="PRib-ATP_PPHydrolase-like"/>
</dbReference>
<dbReference type="AlphaFoldDB" id="A0A2I1M7H2"/>
<dbReference type="UniPathway" id="UPA00031">
    <property type="reaction ID" value="UER00007"/>
</dbReference>
<evidence type="ECO:0000256" key="6">
    <source>
        <dbReference type="ARBA" id="ARBA00022741"/>
    </source>
</evidence>
<keyword evidence="6 10" id="KW-0547">Nucleotide-binding</keyword>
<keyword evidence="5 10" id="KW-0028">Amino-acid biosynthesis</keyword>
<reference evidence="11 12" key="1">
    <citation type="submission" date="2017-12" db="EMBL/GenBank/DDBJ databases">
        <title>Phylogenetic diversity of female urinary microbiome.</title>
        <authorList>
            <person name="Thomas-White K."/>
            <person name="Wolfe A.J."/>
        </authorList>
    </citation>
    <scope>NUCLEOTIDE SEQUENCE [LARGE SCALE GENOMIC DNA]</scope>
    <source>
        <strain evidence="11 12">UMB0064</strain>
    </source>
</reference>
<dbReference type="GO" id="GO:0000105">
    <property type="term" value="P:L-histidine biosynthetic process"/>
    <property type="evidence" value="ECO:0007669"/>
    <property type="project" value="UniProtKB-UniRule"/>
</dbReference>
<dbReference type="GO" id="GO:0005737">
    <property type="term" value="C:cytoplasm"/>
    <property type="evidence" value="ECO:0007669"/>
    <property type="project" value="UniProtKB-SubCell"/>
</dbReference>
<evidence type="ECO:0000256" key="1">
    <source>
        <dbReference type="ARBA" id="ARBA00001460"/>
    </source>
</evidence>
<dbReference type="SUPFAM" id="SSF101386">
    <property type="entry name" value="all-alpha NTP pyrophosphatases"/>
    <property type="match status" value="1"/>
</dbReference>
<dbReference type="Gene3D" id="1.10.287.1080">
    <property type="entry name" value="MazG-like"/>
    <property type="match status" value="1"/>
</dbReference>
<dbReference type="EMBL" id="PKGU01000001">
    <property type="protein sequence ID" value="PKZ16039.1"/>
    <property type="molecule type" value="Genomic_DNA"/>
</dbReference>
<evidence type="ECO:0000256" key="10">
    <source>
        <dbReference type="HAMAP-Rule" id="MF_01020"/>
    </source>
</evidence>
<protein>
    <recommendedName>
        <fullName evidence="4 10">Phosphoribosyl-ATP pyrophosphatase</fullName>
        <shortName evidence="10">PRA-PH</shortName>
        <ecNumber evidence="3 10">3.6.1.31</ecNumber>
    </recommendedName>
</protein>
<keyword evidence="9 10" id="KW-0368">Histidine biosynthesis</keyword>
<dbReference type="Pfam" id="PF01503">
    <property type="entry name" value="PRA-PH"/>
    <property type="match status" value="1"/>
</dbReference>
<comment type="similarity">
    <text evidence="10">Belongs to the PRA-PH family.</text>
</comment>
<evidence type="ECO:0000313" key="11">
    <source>
        <dbReference type="EMBL" id="PKZ16039.1"/>
    </source>
</evidence>
<evidence type="ECO:0000256" key="9">
    <source>
        <dbReference type="ARBA" id="ARBA00023102"/>
    </source>
</evidence>
<comment type="catalytic activity">
    <reaction evidence="1 10">
        <text>1-(5-phospho-beta-D-ribosyl)-ATP + H2O = 1-(5-phospho-beta-D-ribosyl)-5'-AMP + diphosphate + H(+)</text>
        <dbReference type="Rhea" id="RHEA:22828"/>
        <dbReference type="ChEBI" id="CHEBI:15377"/>
        <dbReference type="ChEBI" id="CHEBI:15378"/>
        <dbReference type="ChEBI" id="CHEBI:33019"/>
        <dbReference type="ChEBI" id="CHEBI:59457"/>
        <dbReference type="ChEBI" id="CHEBI:73183"/>
        <dbReference type="EC" id="3.6.1.31"/>
    </reaction>
</comment>
<gene>
    <name evidence="10" type="primary">hisE</name>
    <name evidence="11" type="ORF">CYJ32_00945</name>
</gene>
<dbReference type="PANTHER" id="PTHR42945:SF1">
    <property type="entry name" value="HISTIDINE BIOSYNTHESIS BIFUNCTIONAL PROTEIN HIS7"/>
    <property type="match status" value="1"/>
</dbReference>
<dbReference type="GO" id="GO:0004636">
    <property type="term" value="F:phosphoribosyl-ATP diphosphatase activity"/>
    <property type="evidence" value="ECO:0007669"/>
    <property type="project" value="UniProtKB-UniRule"/>
</dbReference>
<sequence>MKTFEELFTELSAKAAEGTEGSLTVDELNKGTHFIGKKILEEAGETWTAAEYEGAARTAEEMSQLIYHVQVMMIKKGISLEDLYKYL</sequence>
<comment type="subcellular location">
    <subcellularLocation>
        <location evidence="10">Cytoplasm</location>
    </subcellularLocation>
</comment>
<evidence type="ECO:0000256" key="8">
    <source>
        <dbReference type="ARBA" id="ARBA00022840"/>
    </source>
</evidence>
<dbReference type="HAMAP" id="MF_01020">
    <property type="entry name" value="HisE"/>
    <property type="match status" value="1"/>
</dbReference>
<proteinExistence type="inferred from homology"/>
<evidence type="ECO:0000256" key="3">
    <source>
        <dbReference type="ARBA" id="ARBA00012414"/>
    </source>
</evidence>